<name>A0A1H4FV08_ALKAM</name>
<dbReference type="STRING" id="152573.SAMN04488051_11314"/>
<dbReference type="Gene3D" id="3.30.700.10">
    <property type="entry name" value="Glycoprotein, Type 4 Pilin"/>
    <property type="match status" value="1"/>
</dbReference>
<proteinExistence type="predicted"/>
<dbReference type="RefSeq" id="WP_091345150.1">
    <property type="nucleotide sequence ID" value="NZ_FNRM01000013.1"/>
</dbReference>
<dbReference type="Pfam" id="PF07963">
    <property type="entry name" value="N_methyl"/>
    <property type="match status" value="1"/>
</dbReference>
<accession>A0A1H4FV08</accession>
<protein>
    <submittedName>
        <fullName evidence="2">MSHA pilin protein MshA</fullName>
    </submittedName>
</protein>
<evidence type="ECO:0000313" key="3">
    <source>
        <dbReference type="Proteomes" id="UP000198773"/>
    </source>
</evidence>
<evidence type="ECO:0000313" key="2">
    <source>
        <dbReference type="EMBL" id="SEB00478.1"/>
    </source>
</evidence>
<dbReference type="OrthoDB" id="5902365at2"/>
<sequence>MQKQQGFTLVELIIVIVILGILAVTAAPRFLNISGDARASTLNAVKGSLESASALVYGKAIIAGVQNQDEGEVTDPAGTIATAYGYPAATTAVMAIILDLDDSEWTVAAVPASDPASIAITPAGTVYTATAADACQVLYTESDAPVTKPTIVVQAAGC</sequence>
<dbReference type="InterPro" id="IPR045584">
    <property type="entry name" value="Pilin-like"/>
</dbReference>
<dbReference type="AlphaFoldDB" id="A0A1H4FV08"/>
<dbReference type="InterPro" id="IPR012902">
    <property type="entry name" value="N_methyl_site"/>
</dbReference>
<dbReference type="PROSITE" id="PS00409">
    <property type="entry name" value="PROKAR_NTER_METHYL"/>
    <property type="match status" value="1"/>
</dbReference>
<keyword evidence="1" id="KW-1133">Transmembrane helix</keyword>
<keyword evidence="3" id="KW-1185">Reference proteome</keyword>
<reference evidence="2 3" key="1">
    <citation type="submission" date="2016-10" db="EMBL/GenBank/DDBJ databases">
        <authorList>
            <person name="de Groot N.N."/>
        </authorList>
    </citation>
    <scope>NUCLEOTIDE SEQUENCE [LARGE SCALE GENOMIC DNA]</scope>
    <source>
        <strain evidence="2 3">CGMCC 1.3430</strain>
    </source>
</reference>
<gene>
    <name evidence="2" type="ORF">SAMN04488051_11314</name>
</gene>
<keyword evidence="1" id="KW-0472">Membrane</keyword>
<dbReference type="NCBIfam" id="TIGR02532">
    <property type="entry name" value="IV_pilin_GFxxxE"/>
    <property type="match status" value="1"/>
</dbReference>
<feature type="transmembrane region" description="Helical" evidence="1">
    <location>
        <begin position="12"/>
        <end position="31"/>
    </location>
</feature>
<dbReference type="EMBL" id="FNRM01000013">
    <property type="protein sequence ID" value="SEB00478.1"/>
    <property type="molecule type" value="Genomic_DNA"/>
</dbReference>
<evidence type="ECO:0000256" key="1">
    <source>
        <dbReference type="SAM" id="Phobius"/>
    </source>
</evidence>
<organism evidence="2 3">
    <name type="scientific">Alkalimonas amylolytica</name>
    <dbReference type="NCBI Taxonomy" id="152573"/>
    <lineage>
        <taxon>Bacteria</taxon>
        <taxon>Pseudomonadati</taxon>
        <taxon>Pseudomonadota</taxon>
        <taxon>Gammaproteobacteria</taxon>
        <taxon>Alkalimonas</taxon>
    </lineage>
</organism>
<keyword evidence="1" id="KW-0812">Transmembrane</keyword>
<dbReference type="SUPFAM" id="SSF54523">
    <property type="entry name" value="Pili subunits"/>
    <property type="match status" value="1"/>
</dbReference>
<dbReference type="Proteomes" id="UP000198773">
    <property type="component" value="Unassembled WGS sequence"/>
</dbReference>